<evidence type="ECO:0000259" key="12">
    <source>
        <dbReference type="SMART" id="SM00864"/>
    </source>
</evidence>
<evidence type="ECO:0000256" key="11">
    <source>
        <dbReference type="SAM" id="MobiDB-lite"/>
    </source>
</evidence>
<comment type="subcellular location">
    <subcellularLocation>
        <location evidence="8">Cytoplasm</location>
    </subcellularLocation>
    <text evidence="8">Assembles at midcell at the inner surface of the cytoplasmic membrane.</text>
</comment>
<dbReference type="HAMAP" id="MF_00909">
    <property type="entry name" value="FtsZ"/>
    <property type="match status" value="1"/>
</dbReference>
<dbReference type="SMART" id="SM00865">
    <property type="entry name" value="Tubulin_C"/>
    <property type="match status" value="1"/>
</dbReference>
<evidence type="ECO:0000256" key="8">
    <source>
        <dbReference type="HAMAP-Rule" id="MF_00909"/>
    </source>
</evidence>
<dbReference type="GO" id="GO:0003924">
    <property type="term" value="F:GTPase activity"/>
    <property type="evidence" value="ECO:0007669"/>
    <property type="project" value="UniProtKB-UniRule"/>
</dbReference>
<dbReference type="Gene3D" id="3.40.50.1440">
    <property type="entry name" value="Tubulin/FtsZ, GTPase domain"/>
    <property type="match status" value="1"/>
</dbReference>
<evidence type="ECO:0000256" key="7">
    <source>
        <dbReference type="ARBA" id="ARBA00023306"/>
    </source>
</evidence>
<evidence type="ECO:0000256" key="1">
    <source>
        <dbReference type="ARBA" id="ARBA00009690"/>
    </source>
</evidence>
<comment type="function">
    <text evidence="8 10">Essential cell division protein that forms a contractile ring structure (Z ring) at the future cell division site. The regulation of the ring assembly controls the timing and the location of cell division. One of the functions of the FtsZ ring is to recruit other cell division proteins to the septum to produce a new cell wall between the dividing cells. Binds GTP and shows GTPase activity.</text>
</comment>
<dbReference type="InterPro" id="IPR020805">
    <property type="entry name" value="Cell_div_FtsZ_CS"/>
</dbReference>
<dbReference type="AlphaFoldDB" id="A0A096AQ22"/>
<dbReference type="RefSeq" id="WP_036883648.1">
    <property type="nucleotide sequence ID" value="NZ_JRNR01000074.1"/>
</dbReference>
<dbReference type="GO" id="GO:0005737">
    <property type="term" value="C:cytoplasm"/>
    <property type="evidence" value="ECO:0007669"/>
    <property type="project" value="UniProtKB-SubCell"/>
</dbReference>
<evidence type="ECO:0000256" key="5">
    <source>
        <dbReference type="ARBA" id="ARBA00023134"/>
    </source>
</evidence>
<dbReference type="GO" id="GO:0051258">
    <property type="term" value="P:protein polymerization"/>
    <property type="evidence" value="ECO:0007669"/>
    <property type="project" value="UniProtKB-UniRule"/>
</dbReference>
<accession>A0A096AQ22</accession>
<reference evidence="14 15" key="1">
    <citation type="submission" date="2014-07" db="EMBL/GenBank/DDBJ databases">
        <authorList>
            <person name="McCorrison J."/>
            <person name="Sanka R."/>
            <person name="Torralba M."/>
            <person name="Gillis M."/>
            <person name="Haft D.H."/>
            <person name="Methe B."/>
            <person name="Sutton G."/>
            <person name="Nelson K.E."/>
        </authorList>
    </citation>
    <scope>NUCLEOTIDE SEQUENCE [LARGE SCALE GENOMIC DNA]</scope>
    <source>
        <strain evidence="14 15">DNF00882</strain>
    </source>
</reference>
<evidence type="ECO:0000256" key="4">
    <source>
        <dbReference type="ARBA" id="ARBA00022741"/>
    </source>
</evidence>
<dbReference type="InterPro" id="IPR008280">
    <property type="entry name" value="Tub_FtsZ_C"/>
</dbReference>
<keyword evidence="3 8" id="KW-0132">Cell division</keyword>
<feature type="binding site" evidence="8">
    <location>
        <position position="193"/>
    </location>
    <ligand>
        <name>GTP</name>
        <dbReference type="ChEBI" id="CHEBI:37565"/>
    </ligand>
</feature>
<comment type="caution">
    <text evidence="14">The sequence shown here is derived from an EMBL/GenBank/DDBJ whole genome shotgun (WGS) entry which is preliminary data.</text>
</comment>
<feature type="compositionally biased region" description="Basic and acidic residues" evidence="11">
    <location>
        <begin position="344"/>
        <end position="367"/>
    </location>
</feature>
<keyword evidence="2 8" id="KW-0963">Cytoplasm</keyword>
<proteinExistence type="inferred from homology"/>
<dbReference type="CDD" id="cd02201">
    <property type="entry name" value="FtsZ_type1"/>
    <property type="match status" value="1"/>
</dbReference>
<dbReference type="InterPro" id="IPR045061">
    <property type="entry name" value="FtsZ/CetZ"/>
</dbReference>
<dbReference type="InterPro" id="IPR037103">
    <property type="entry name" value="Tubulin/FtsZ-like_C"/>
</dbReference>
<evidence type="ECO:0000256" key="3">
    <source>
        <dbReference type="ARBA" id="ARBA00022618"/>
    </source>
</evidence>
<dbReference type="GO" id="GO:0000917">
    <property type="term" value="P:division septum assembly"/>
    <property type="evidence" value="ECO:0007669"/>
    <property type="project" value="UniProtKB-KW"/>
</dbReference>
<dbReference type="InterPro" id="IPR036525">
    <property type="entry name" value="Tubulin/FtsZ_GTPase_sf"/>
</dbReference>
<dbReference type="Proteomes" id="UP000029538">
    <property type="component" value="Unassembled WGS sequence"/>
</dbReference>
<protein>
    <recommendedName>
        <fullName evidence="8 9">Cell division protein FtsZ</fullName>
    </recommendedName>
</protein>
<dbReference type="Pfam" id="PF12327">
    <property type="entry name" value="FtsZ_C"/>
    <property type="match status" value="1"/>
</dbReference>
<dbReference type="InterPro" id="IPR000158">
    <property type="entry name" value="Cell_div_FtsZ"/>
</dbReference>
<dbReference type="InterPro" id="IPR024757">
    <property type="entry name" value="FtsZ_C"/>
</dbReference>
<organism evidence="14 15">
    <name type="scientific">Prevotella disiens DNF00882</name>
    <dbReference type="NCBI Taxonomy" id="1401075"/>
    <lineage>
        <taxon>Bacteria</taxon>
        <taxon>Pseudomonadati</taxon>
        <taxon>Bacteroidota</taxon>
        <taxon>Bacteroidia</taxon>
        <taxon>Bacteroidales</taxon>
        <taxon>Prevotellaceae</taxon>
        <taxon>Prevotella</taxon>
    </lineage>
</organism>
<feature type="domain" description="Tubulin/FtsZ 2-layer sandwich" evidence="13">
    <location>
        <begin position="213"/>
        <end position="336"/>
    </location>
</feature>
<dbReference type="FunFam" id="3.40.50.1440:FF:000023">
    <property type="entry name" value="Cell division protein FtsZ"/>
    <property type="match status" value="1"/>
</dbReference>
<keyword evidence="7 8" id="KW-0131">Cell cycle</keyword>
<dbReference type="NCBIfam" id="TIGR00065">
    <property type="entry name" value="ftsZ"/>
    <property type="match status" value="1"/>
</dbReference>
<dbReference type="GO" id="GO:0043093">
    <property type="term" value="P:FtsZ-dependent cytokinesis"/>
    <property type="evidence" value="ECO:0007669"/>
    <property type="project" value="UniProtKB-UniRule"/>
</dbReference>
<dbReference type="EMBL" id="JRNR01000074">
    <property type="protein sequence ID" value="KGF48815.1"/>
    <property type="molecule type" value="Genomic_DNA"/>
</dbReference>
<dbReference type="InterPro" id="IPR018316">
    <property type="entry name" value="Tubulin/FtsZ_2-layer-sand-dom"/>
</dbReference>
<name>A0A096AQ22_9BACT</name>
<keyword evidence="5 8" id="KW-0342">GTP-binding</keyword>
<dbReference type="Gene3D" id="3.30.1330.20">
    <property type="entry name" value="Tubulin/FtsZ, C-terminal domain"/>
    <property type="match status" value="1"/>
</dbReference>
<dbReference type="GO" id="GO:0032153">
    <property type="term" value="C:cell division site"/>
    <property type="evidence" value="ECO:0007669"/>
    <property type="project" value="UniProtKB-UniRule"/>
</dbReference>
<feature type="binding site" evidence="8">
    <location>
        <position position="146"/>
    </location>
    <ligand>
        <name>GTP</name>
        <dbReference type="ChEBI" id="CHEBI:37565"/>
    </ligand>
</feature>
<evidence type="ECO:0000313" key="15">
    <source>
        <dbReference type="Proteomes" id="UP000029538"/>
    </source>
</evidence>
<dbReference type="PANTHER" id="PTHR30314">
    <property type="entry name" value="CELL DIVISION PROTEIN FTSZ-RELATED"/>
    <property type="match status" value="1"/>
</dbReference>
<keyword evidence="4 8" id="KW-0547">Nucleotide-binding</keyword>
<feature type="binding site" evidence="8">
    <location>
        <position position="150"/>
    </location>
    <ligand>
        <name>GTP</name>
        <dbReference type="ChEBI" id="CHEBI:37565"/>
    </ligand>
</feature>
<dbReference type="GO" id="GO:0005525">
    <property type="term" value="F:GTP binding"/>
    <property type="evidence" value="ECO:0007669"/>
    <property type="project" value="UniProtKB-UniRule"/>
</dbReference>
<evidence type="ECO:0000259" key="13">
    <source>
        <dbReference type="SMART" id="SM00865"/>
    </source>
</evidence>
<sequence length="437" mass="47855">MADNTIKSDILDFGIEEPSNRIIKVIGVGGGGGNAVNHMYKEGIHDVSFVLCNTDAQALNDSPIPVHLQLGKEGLGAGNKPAKAREAAEETLDDIKAMLSDGTKMAFITAGMGGGTGTGAAPVIAQVSKDMGILTVGIVTIPFRFEGDRKIDQALDGVEEMSKHVDALLVINNERLREIYPEMSVLNAFGKADDTLSVAAKSIAEIITVHGLINLDFNDVKTVLKDGGVAIMSTGYGEGEGRVKQAIEDALNSPLLNDNDIYNSKKILLSINFNSNNKENPGLAMEEMNDVNEFMSRFGSDFELKWGLAIDPELDKKVKVTILATGFGIKDVDGMGNHIKKHSQEEAARLAEEEEREAERRERRERIYGGNKARKTKRRPHIFLFSQEDLDNEDIILAIENTPTYKRTKQMIKDLKTTAEHKEDTPTEEIQGVISFV</sequence>
<dbReference type="SUPFAM" id="SSF55307">
    <property type="entry name" value="Tubulin C-terminal domain-like"/>
    <property type="match status" value="1"/>
</dbReference>
<comment type="similarity">
    <text evidence="1 8 10">Belongs to the FtsZ family.</text>
</comment>
<dbReference type="PROSITE" id="PS01135">
    <property type="entry name" value="FTSZ_2"/>
    <property type="match status" value="1"/>
</dbReference>
<evidence type="ECO:0000256" key="2">
    <source>
        <dbReference type="ARBA" id="ARBA00022490"/>
    </source>
</evidence>
<evidence type="ECO:0000313" key="14">
    <source>
        <dbReference type="EMBL" id="KGF48815.1"/>
    </source>
</evidence>
<feature type="region of interest" description="Disordered" evidence="11">
    <location>
        <begin position="344"/>
        <end position="373"/>
    </location>
</feature>
<evidence type="ECO:0000256" key="10">
    <source>
        <dbReference type="RuleBase" id="RU000631"/>
    </source>
</evidence>
<dbReference type="PANTHER" id="PTHR30314:SF3">
    <property type="entry name" value="MITOCHONDRIAL DIVISION PROTEIN FSZA"/>
    <property type="match status" value="1"/>
</dbReference>
<dbReference type="SMART" id="SM00864">
    <property type="entry name" value="Tubulin"/>
    <property type="match status" value="1"/>
</dbReference>
<evidence type="ECO:0000256" key="6">
    <source>
        <dbReference type="ARBA" id="ARBA00023210"/>
    </source>
</evidence>
<keyword evidence="6 8" id="KW-0717">Septation</keyword>
<dbReference type="InterPro" id="IPR003008">
    <property type="entry name" value="Tubulin_FtsZ_GTPase"/>
</dbReference>
<feature type="binding site" evidence="8">
    <location>
        <begin position="30"/>
        <end position="34"/>
    </location>
    <ligand>
        <name>GTP</name>
        <dbReference type="ChEBI" id="CHEBI:37565"/>
    </ligand>
</feature>
<dbReference type="Pfam" id="PF00091">
    <property type="entry name" value="Tubulin"/>
    <property type="match status" value="1"/>
</dbReference>
<feature type="domain" description="Tubulin/FtsZ GTPase" evidence="12">
    <location>
        <begin position="22"/>
        <end position="211"/>
    </location>
</feature>
<evidence type="ECO:0000256" key="9">
    <source>
        <dbReference type="NCBIfam" id="TIGR00065"/>
    </source>
</evidence>
<feature type="binding site" evidence="8">
    <location>
        <begin position="115"/>
        <end position="117"/>
    </location>
    <ligand>
        <name>GTP</name>
        <dbReference type="ChEBI" id="CHEBI:37565"/>
    </ligand>
</feature>
<dbReference type="PRINTS" id="PR00423">
    <property type="entry name" value="CELLDVISFTSZ"/>
</dbReference>
<comment type="subunit">
    <text evidence="8">Homodimer. Polymerizes to form a dynamic ring structure in a strictly GTP-dependent manner. Interacts directly with several other division proteins.</text>
</comment>
<dbReference type="SUPFAM" id="SSF52490">
    <property type="entry name" value="Tubulin nucleotide-binding domain-like"/>
    <property type="match status" value="1"/>
</dbReference>
<gene>
    <name evidence="8" type="primary">ftsZ</name>
    <name evidence="14" type="ORF">HMPREF0654_07775</name>
</gene>